<evidence type="ECO:0000256" key="3">
    <source>
        <dbReference type="ARBA" id="ARBA00022630"/>
    </source>
</evidence>
<gene>
    <name evidence="9" type="ORF">G5B91_01695</name>
</gene>
<reference evidence="9 10" key="1">
    <citation type="submission" date="2020-02" db="EMBL/GenBank/DDBJ databases">
        <title>Integrative conjugative elements (ICEs) and plasmids drive adaptation of Pseudomonas nitroreducens strain HBP1 to wastewater environment.</title>
        <authorList>
            <person name="Sentchilo V."/>
            <person name="Carraro N."/>
            <person name="Bertelli C."/>
            <person name="van der Meer J.R."/>
        </authorList>
    </citation>
    <scope>NUCLEOTIDE SEQUENCE [LARGE SCALE GENOMIC DNA]</scope>
    <source>
        <strain evidence="9 10">HBP1</strain>
    </source>
</reference>
<feature type="binding site" evidence="6">
    <location>
        <position position="95"/>
    </location>
    <ligand>
        <name>FAD</name>
        <dbReference type="ChEBI" id="CHEBI:57692"/>
    </ligand>
</feature>
<evidence type="ECO:0000259" key="8">
    <source>
        <dbReference type="PROSITE" id="PS00623"/>
    </source>
</evidence>
<dbReference type="RefSeq" id="WP_024766380.1">
    <property type="nucleotide sequence ID" value="NZ_CP049140.1"/>
</dbReference>
<accession>A0A6G6IPZ6</accession>
<evidence type="ECO:0000256" key="5">
    <source>
        <dbReference type="ARBA" id="ARBA00023002"/>
    </source>
</evidence>
<dbReference type="InterPro" id="IPR000172">
    <property type="entry name" value="GMC_OxRdtase_N"/>
</dbReference>
<dbReference type="Gene3D" id="3.30.410.40">
    <property type="match status" value="1"/>
</dbReference>
<dbReference type="InterPro" id="IPR036188">
    <property type="entry name" value="FAD/NAD-bd_sf"/>
</dbReference>
<dbReference type="Proteomes" id="UP000501063">
    <property type="component" value="Chromosome"/>
</dbReference>
<dbReference type="KEGG" id="pnt:G5B91_01695"/>
<evidence type="ECO:0000256" key="4">
    <source>
        <dbReference type="ARBA" id="ARBA00022827"/>
    </source>
</evidence>
<keyword evidence="5" id="KW-0560">Oxidoreductase</keyword>
<dbReference type="PANTHER" id="PTHR11552:SF147">
    <property type="entry name" value="CHOLINE DEHYDROGENASE, MITOCHONDRIAL"/>
    <property type="match status" value="1"/>
</dbReference>
<keyword evidence="3 7" id="KW-0285">Flavoprotein</keyword>
<feature type="binding site" evidence="6">
    <location>
        <begin position="466"/>
        <end position="467"/>
    </location>
    <ligand>
        <name>FAD</name>
        <dbReference type="ChEBI" id="CHEBI:57692"/>
    </ligand>
</feature>
<dbReference type="InterPro" id="IPR012132">
    <property type="entry name" value="GMC_OxRdtase"/>
</dbReference>
<evidence type="ECO:0000256" key="2">
    <source>
        <dbReference type="ARBA" id="ARBA00010790"/>
    </source>
</evidence>
<evidence type="ECO:0000313" key="10">
    <source>
        <dbReference type="Proteomes" id="UP000501063"/>
    </source>
</evidence>
<dbReference type="Gene3D" id="3.50.50.60">
    <property type="entry name" value="FAD/NAD(P)-binding domain"/>
    <property type="match status" value="1"/>
</dbReference>
<sequence>MTTPRYDHIIVGGGSAGSVLASRLSADPQRHVLLIEAGPDTPPHATPAEILDGHNPFRLRLELRDRYFWPDLSVRHGAQPEGIERPERYLEQARVLGGGSSVNVLVANRGLPRDYDQWAALGAEGWGWDDVLPYFRKLERDTDYAGPLHGHDGPIPISRVSTRDWTPFTRSVVSALQAEGLRDIGDQNGVFDDGYFAPAVNLEHGQRVSAARGYLDEAVRARPNLTLWTDSQVLGLQREGTRITGVELQRNGEHVTVGAGEVILAAGALQSPAFLLRSGIGPASQLQELGIEVIADRPGVGGNLWEHSSLGTLATLGDAARSDAVLARPGTSHQLGIRVSSGVDPDTPSDLYLAIGADAERGVAHALFWINKPSSSGRLTLRDRDPASPPHVDFNLLSDPRDLQRARVALRTIQRLFKHPVLARYELQLALTPFAVPQPGGPKLETLLADDTALEAYLRQHIGGVWHPSGTCRIGTADDPQAVVDSAGRVHGVEGLRVADASIIPVIPTANTNLPTLMLAEKIADAILGGA</sequence>
<dbReference type="PIRSF" id="PIRSF000137">
    <property type="entry name" value="Alcohol_oxidase"/>
    <property type="match status" value="1"/>
</dbReference>
<comment type="similarity">
    <text evidence="2 7">Belongs to the GMC oxidoreductase family.</text>
</comment>
<dbReference type="Pfam" id="PF00732">
    <property type="entry name" value="GMC_oxred_N"/>
    <property type="match status" value="1"/>
</dbReference>
<evidence type="ECO:0000256" key="7">
    <source>
        <dbReference type="RuleBase" id="RU003968"/>
    </source>
</evidence>
<dbReference type="GO" id="GO:0016614">
    <property type="term" value="F:oxidoreductase activity, acting on CH-OH group of donors"/>
    <property type="evidence" value="ECO:0007669"/>
    <property type="project" value="InterPro"/>
</dbReference>
<feature type="domain" description="Glucose-methanol-choline oxidoreductase N-terminal" evidence="8">
    <location>
        <begin position="93"/>
        <end position="116"/>
    </location>
</feature>
<evidence type="ECO:0000313" key="9">
    <source>
        <dbReference type="EMBL" id="QIE85047.1"/>
    </source>
</evidence>
<name>A0A6G6IPZ6_PSENT</name>
<feature type="binding site" evidence="6">
    <location>
        <position position="233"/>
    </location>
    <ligand>
        <name>FAD</name>
        <dbReference type="ChEBI" id="CHEBI:57692"/>
    </ligand>
</feature>
<dbReference type="GO" id="GO:0050660">
    <property type="term" value="F:flavin adenine dinucleotide binding"/>
    <property type="evidence" value="ECO:0007669"/>
    <property type="project" value="InterPro"/>
</dbReference>
<comment type="cofactor">
    <cofactor evidence="1 6">
        <name>FAD</name>
        <dbReference type="ChEBI" id="CHEBI:57692"/>
    </cofactor>
</comment>
<evidence type="ECO:0000256" key="1">
    <source>
        <dbReference type="ARBA" id="ARBA00001974"/>
    </source>
</evidence>
<dbReference type="InterPro" id="IPR007867">
    <property type="entry name" value="GMC_OxRtase_C"/>
</dbReference>
<protein>
    <submittedName>
        <fullName evidence="9">NAD(P)-binding protein</fullName>
    </submittedName>
</protein>
<dbReference type="Pfam" id="PF05199">
    <property type="entry name" value="GMC_oxred_C"/>
    <property type="match status" value="1"/>
</dbReference>
<feature type="binding site" evidence="6">
    <location>
        <begin position="103"/>
        <end position="106"/>
    </location>
    <ligand>
        <name>FAD</name>
        <dbReference type="ChEBI" id="CHEBI:57692"/>
    </ligand>
</feature>
<proteinExistence type="inferred from homology"/>
<keyword evidence="4 6" id="KW-0274">FAD</keyword>
<dbReference type="AlphaFoldDB" id="A0A6G6IPZ6"/>
<dbReference type="SUPFAM" id="SSF54373">
    <property type="entry name" value="FAD-linked reductases, C-terminal domain"/>
    <property type="match status" value="1"/>
</dbReference>
<dbReference type="PROSITE" id="PS00623">
    <property type="entry name" value="GMC_OXRED_1"/>
    <property type="match status" value="1"/>
</dbReference>
<evidence type="ECO:0000256" key="6">
    <source>
        <dbReference type="PIRSR" id="PIRSR000137-2"/>
    </source>
</evidence>
<dbReference type="EMBL" id="CP049140">
    <property type="protein sequence ID" value="QIE85047.1"/>
    <property type="molecule type" value="Genomic_DNA"/>
</dbReference>
<dbReference type="PANTHER" id="PTHR11552">
    <property type="entry name" value="GLUCOSE-METHANOL-CHOLINE GMC OXIDOREDUCTASE"/>
    <property type="match status" value="1"/>
</dbReference>
<dbReference type="SUPFAM" id="SSF51905">
    <property type="entry name" value="FAD/NAD(P)-binding domain"/>
    <property type="match status" value="1"/>
</dbReference>
<organism evidence="9 10">
    <name type="scientific">Pseudomonas nitroreducens</name>
    <dbReference type="NCBI Taxonomy" id="46680"/>
    <lineage>
        <taxon>Bacteria</taxon>
        <taxon>Pseudomonadati</taxon>
        <taxon>Pseudomonadota</taxon>
        <taxon>Gammaproteobacteria</taxon>
        <taxon>Pseudomonadales</taxon>
        <taxon>Pseudomonadaceae</taxon>
        <taxon>Pseudomonas</taxon>
    </lineage>
</organism>